<evidence type="ECO:0000256" key="3">
    <source>
        <dbReference type="ARBA" id="ARBA00023027"/>
    </source>
</evidence>
<comment type="caution">
    <text evidence="6">The sequence shown here is derived from an EMBL/GenBank/DDBJ whole genome shotgun (WGS) entry which is preliminary data.</text>
</comment>
<evidence type="ECO:0000256" key="5">
    <source>
        <dbReference type="PIRSR" id="PIRSR614007-2"/>
    </source>
</evidence>
<feature type="binding site" evidence="5">
    <location>
        <position position="157"/>
    </location>
    <ligand>
        <name>NAD(+)</name>
        <dbReference type="ChEBI" id="CHEBI:57540"/>
    </ligand>
</feature>
<sequence>MADQRVAVITGSGRGIGKGIAERLAKDGYAVVIADLDPGTSEATAQELVSKGFKAVSVAGDVSKKADHEKFVQKAVDEFGRLDTYINNAGIAQIKLLQDETPEDIEKIFSINVYGDLYGIQAAAEQFRKQDDGERIRKIINASSIAGHIAFDLLGAYSATKFAVRGLTQASAKELGRYHITVNAYCPGIVGTAMWDLIDEKMVELNGGEKGQYLKQYAQSITLGRVETPEDVANYVSYLASTDSDYMTGQAVQIDGGIQFI</sequence>
<dbReference type="PRINTS" id="PR00081">
    <property type="entry name" value="GDHRDH"/>
</dbReference>
<dbReference type="GO" id="GO:0006633">
    <property type="term" value="P:fatty acid biosynthetic process"/>
    <property type="evidence" value="ECO:0007669"/>
    <property type="project" value="TreeGrafter"/>
</dbReference>
<evidence type="ECO:0000313" key="7">
    <source>
        <dbReference type="Proteomes" id="UP000029055"/>
    </source>
</evidence>
<dbReference type="Gene3D" id="3.40.50.720">
    <property type="entry name" value="NAD(P)-binding Rossmann-like Domain"/>
    <property type="match status" value="1"/>
</dbReference>
<keyword evidence="3 5" id="KW-0520">NAD</keyword>
<dbReference type="EMBL" id="JGZR01000002">
    <property type="protein sequence ID" value="KFJ05040.1"/>
    <property type="molecule type" value="Genomic_DNA"/>
</dbReference>
<keyword evidence="7" id="KW-1185">Reference proteome</keyword>
<feature type="binding site" evidence="5">
    <location>
        <begin position="187"/>
        <end position="192"/>
    </location>
    <ligand>
        <name>NAD(+)</name>
        <dbReference type="ChEBI" id="CHEBI:57540"/>
    </ligand>
</feature>
<dbReference type="Proteomes" id="UP000029055">
    <property type="component" value="Unassembled WGS sequence"/>
</dbReference>
<feature type="binding site" evidence="5">
    <location>
        <position position="35"/>
    </location>
    <ligand>
        <name>NAD(+)</name>
        <dbReference type="ChEBI" id="CHEBI:57540"/>
    </ligand>
</feature>
<accession>A0A087EB89</accession>
<dbReference type="eggNOG" id="COG1028">
    <property type="taxonomic scope" value="Bacteria"/>
</dbReference>
<dbReference type="InterPro" id="IPR002347">
    <property type="entry name" value="SDR_fam"/>
</dbReference>
<proteinExistence type="inferred from homology"/>
<keyword evidence="2 6" id="KW-0560">Oxidoreductase</keyword>
<dbReference type="OrthoDB" id="9789398at2"/>
<evidence type="ECO:0000256" key="2">
    <source>
        <dbReference type="ARBA" id="ARBA00023002"/>
    </source>
</evidence>
<comment type="similarity">
    <text evidence="1">Belongs to the short-chain dehydrogenases/reductases (SDR) family.</text>
</comment>
<dbReference type="PANTHER" id="PTHR42760:SF121">
    <property type="entry name" value="3-OXOACYL-(ACYL-CARRIER-PROTEIN) REDUCTASE"/>
    <property type="match status" value="1"/>
</dbReference>
<dbReference type="PRINTS" id="PR00080">
    <property type="entry name" value="SDRFAMILY"/>
</dbReference>
<dbReference type="RefSeq" id="WP_024463773.1">
    <property type="nucleotide sequence ID" value="NZ_CP062939.1"/>
</dbReference>
<dbReference type="GO" id="GO:0052588">
    <property type="term" value="F:diacetyl reductase ((S)-acetoin forming) (NAD+) activity"/>
    <property type="evidence" value="ECO:0007669"/>
    <property type="project" value="UniProtKB-EC"/>
</dbReference>
<dbReference type="FunFam" id="3.40.50.720:FF:000084">
    <property type="entry name" value="Short-chain dehydrogenase reductase"/>
    <property type="match status" value="1"/>
</dbReference>
<organism evidence="6 7">
    <name type="scientific">Bifidobacterium subtile</name>
    <dbReference type="NCBI Taxonomy" id="77635"/>
    <lineage>
        <taxon>Bacteria</taxon>
        <taxon>Bacillati</taxon>
        <taxon>Actinomycetota</taxon>
        <taxon>Actinomycetes</taxon>
        <taxon>Bifidobacteriales</taxon>
        <taxon>Bifidobacteriaceae</taxon>
        <taxon>Bifidobacterium</taxon>
    </lineage>
</organism>
<reference evidence="6 7" key="1">
    <citation type="submission" date="2014-03" db="EMBL/GenBank/DDBJ databases">
        <title>Genomics of Bifidobacteria.</title>
        <authorList>
            <person name="Ventura M."/>
            <person name="Milani C."/>
            <person name="Lugli G.A."/>
        </authorList>
    </citation>
    <scope>NUCLEOTIDE SEQUENCE [LARGE SCALE GENOMIC DNA]</scope>
    <source>
        <strain evidence="6 7">LMG 11597</strain>
    </source>
</reference>
<dbReference type="SUPFAM" id="SSF51735">
    <property type="entry name" value="NAD(P)-binding Rossmann-fold domains"/>
    <property type="match status" value="1"/>
</dbReference>
<gene>
    <name evidence="6" type="ORF">BISU_1569</name>
</gene>
<dbReference type="GO" id="GO:0048038">
    <property type="term" value="F:quinone binding"/>
    <property type="evidence" value="ECO:0007669"/>
    <property type="project" value="TreeGrafter"/>
</dbReference>
<name>A0A087EB89_9BIFI</name>
<dbReference type="PANTHER" id="PTHR42760">
    <property type="entry name" value="SHORT-CHAIN DEHYDROGENASES/REDUCTASES FAMILY MEMBER"/>
    <property type="match status" value="1"/>
</dbReference>
<dbReference type="EC" id="1.1.1.304" evidence="6"/>
<evidence type="ECO:0000256" key="4">
    <source>
        <dbReference type="PIRSR" id="PIRSR614007-1"/>
    </source>
</evidence>
<feature type="binding site" evidence="5">
    <location>
        <position position="88"/>
    </location>
    <ligand>
        <name>NAD(+)</name>
        <dbReference type="ChEBI" id="CHEBI:57540"/>
    </ligand>
</feature>
<feature type="active site" description="Proton acceptor" evidence="4">
    <location>
        <position position="157"/>
    </location>
</feature>
<feature type="binding site" evidence="5">
    <location>
        <begin position="61"/>
        <end position="62"/>
    </location>
    <ligand>
        <name>NAD(+)</name>
        <dbReference type="ChEBI" id="CHEBI:57540"/>
    </ligand>
</feature>
<dbReference type="InterPro" id="IPR014007">
    <property type="entry name" value="23BDH"/>
</dbReference>
<dbReference type="NCBIfam" id="TIGR02415">
    <property type="entry name" value="23BDH"/>
    <property type="match status" value="1"/>
</dbReference>
<dbReference type="AlphaFoldDB" id="A0A087EB89"/>
<dbReference type="STRING" id="77635.BISU_1569"/>
<dbReference type="InterPro" id="IPR036291">
    <property type="entry name" value="NAD(P)-bd_dom_sf"/>
</dbReference>
<protein>
    <submittedName>
        <fullName evidence="6">Diacetyl reductase</fullName>
        <ecNumber evidence="6">1.1.1.304</ecNumber>
    </submittedName>
</protein>
<feature type="binding site" evidence="5">
    <location>
        <position position="161"/>
    </location>
    <ligand>
        <name>NAD(+)</name>
        <dbReference type="ChEBI" id="CHEBI:57540"/>
    </ligand>
</feature>
<evidence type="ECO:0000256" key="1">
    <source>
        <dbReference type="ARBA" id="ARBA00006484"/>
    </source>
</evidence>
<evidence type="ECO:0000313" key="6">
    <source>
        <dbReference type="EMBL" id="KFJ05040.1"/>
    </source>
</evidence>
<dbReference type="Pfam" id="PF13561">
    <property type="entry name" value="adh_short_C2"/>
    <property type="match status" value="1"/>
</dbReference>
<dbReference type="GO" id="GO:0045150">
    <property type="term" value="P:acetoin catabolic process"/>
    <property type="evidence" value="ECO:0007669"/>
    <property type="project" value="InterPro"/>
</dbReference>
<dbReference type="NCBIfam" id="NF005559">
    <property type="entry name" value="PRK07231.1"/>
    <property type="match status" value="1"/>
</dbReference>